<evidence type="ECO:0000313" key="1">
    <source>
        <dbReference type="EMBL" id="GAG72913.1"/>
    </source>
</evidence>
<dbReference type="PANTHER" id="PTHR37460:SF1">
    <property type="entry name" value="ENDONUCLEASE III"/>
    <property type="match status" value="1"/>
</dbReference>
<organism evidence="1">
    <name type="scientific">marine sediment metagenome</name>
    <dbReference type="NCBI Taxonomy" id="412755"/>
    <lineage>
        <taxon>unclassified sequences</taxon>
        <taxon>metagenomes</taxon>
        <taxon>ecological metagenomes</taxon>
    </lineage>
</organism>
<proteinExistence type="predicted"/>
<comment type="caution">
    <text evidence="1">The sequence shown here is derived from an EMBL/GenBank/DDBJ whole genome shotgun (WGS) entry which is preliminary data.</text>
</comment>
<name>X1AK76_9ZZZZ</name>
<dbReference type="EMBL" id="BART01000490">
    <property type="protein sequence ID" value="GAG72913.1"/>
    <property type="molecule type" value="Genomic_DNA"/>
</dbReference>
<sequence length="115" mass="13491">MSFKKGNYIYIGSAKGCLEARLRRHLKKDKKSFWHIDYLLKNRRTQISKIWVIPKSIECEIADVFNKEPICELVKKGFGSSDCNCLTHLFYIKNKEQTESILEKIGLSKIREFGF</sequence>
<dbReference type="InterPro" id="IPR002837">
    <property type="entry name" value="DUF123"/>
</dbReference>
<dbReference type="CDD" id="cd10441">
    <property type="entry name" value="GIY-YIG_COG1833"/>
    <property type="match status" value="1"/>
</dbReference>
<dbReference type="AlphaFoldDB" id="X1AK76"/>
<gene>
    <name evidence="1" type="ORF">S01H4_02297</name>
</gene>
<dbReference type="PANTHER" id="PTHR37460">
    <property type="entry name" value="ENDONUCLEASE III"/>
    <property type="match status" value="1"/>
</dbReference>
<reference evidence="1" key="1">
    <citation type="journal article" date="2014" name="Front. Microbiol.">
        <title>High frequency of phylogenetically diverse reductive dehalogenase-homologous genes in deep subseafloor sedimentary metagenomes.</title>
        <authorList>
            <person name="Kawai M."/>
            <person name="Futagami T."/>
            <person name="Toyoda A."/>
            <person name="Takaki Y."/>
            <person name="Nishi S."/>
            <person name="Hori S."/>
            <person name="Arai W."/>
            <person name="Tsubouchi T."/>
            <person name="Morono Y."/>
            <person name="Uchiyama I."/>
            <person name="Ito T."/>
            <person name="Fujiyama A."/>
            <person name="Inagaki F."/>
            <person name="Takami H."/>
        </authorList>
    </citation>
    <scope>NUCLEOTIDE SEQUENCE</scope>
    <source>
        <strain evidence="1">Expedition CK06-06</strain>
    </source>
</reference>
<evidence type="ECO:0008006" key="2">
    <source>
        <dbReference type="Google" id="ProtNLM"/>
    </source>
</evidence>
<accession>X1AK76</accession>
<dbReference type="Pfam" id="PF01986">
    <property type="entry name" value="DUF123"/>
    <property type="match status" value="1"/>
</dbReference>
<protein>
    <recommendedName>
        <fullName evidence="2">GIY-YIG domain-containing protein</fullName>
    </recommendedName>
</protein>